<keyword evidence="2 3" id="KW-0802">TPR repeat</keyword>
<evidence type="ECO:0000313" key="4">
    <source>
        <dbReference type="EMBL" id="TXK61062.1"/>
    </source>
</evidence>
<dbReference type="OrthoDB" id="549777at2"/>
<gene>
    <name evidence="4" type="ORF">FU658_10880</name>
</gene>
<dbReference type="Pfam" id="PF13759">
    <property type="entry name" value="2OG-FeII_Oxy_5"/>
    <property type="match status" value="1"/>
</dbReference>
<organism evidence="4 5">
    <name type="scientific">Alkalisalibacterium limincola</name>
    <dbReference type="NCBI Taxonomy" id="2699169"/>
    <lineage>
        <taxon>Bacteria</taxon>
        <taxon>Pseudomonadati</taxon>
        <taxon>Pseudomonadota</taxon>
        <taxon>Gammaproteobacteria</taxon>
        <taxon>Lysobacterales</taxon>
        <taxon>Lysobacteraceae</taxon>
        <taxon>Alkalisalibacterium</taxon>
    </lineage>
</organism>
<evidence type="ECO:0000256" key="1">
    <source>
        <dbReference type="ARBA" id="ARBA00022737"/>
    </source>
</evidence>
<keyword evidence="1" id="KW-0677">Repeat</keyword>
<dbReference type="Gene3D" id="1.25.40.10">
    <property type="entry name" value="Tetratricopeptide repeat domain"/>
    <property type="match status" value="2"/>
</dbReference>
<dbReference type="Proteomes" id="UP000321248">
    <property type="component" value="Unassembled WGS sequence"/>
</dbReference>
<proteinExistence type="predicted"/>
<reference evidence="4 5" key="1">
    <citation type="submission" date="2019-08" db="EMBL/GenBank/DDBJ databases">
        <authorList>
            <person name="Karlyshev A.V."/>
        </authorList>
    </citation>
    <scope>NUCLEOTIDE SEQUENCE [LARGE SCALE GENOMIC DNA]</scope>
    <source>
        <strain evidence="4 5">Alg18-2.2</strain>
    </source>
</reference>
<dbReference type="Pfam" id="PF13432">
    <property type="entry name" value="TPR_16"/>
    <property type="match status" value="3"/>
</dbReference>
<dbReference type="InterPro" id="IPR011990">
    <property type="entry name" value="TPR-like_helical_dom_sf"/>
</dbReference>
<dbReference type="PANTHER" id="PTHR44858">
    <property type="entry name" value="TETRATRICOPEPTIDE REPEAT PROTEIN 6"/>
    <property type="match status" value="1"/>
</dbReference>
<dbReference type="PROSITE" id="PS50005">
    <property type="entry name" value="TPR"/>
    <property type="match status" value="1"/>
</dbReference>
<evidence type="ECO:0000256" key="2">
    <source>
        <dbReference type="ARBA" id="ARBA00022803"/>
    </source>
</evidence>
<dbReference type="Gene3D" id="2.60.120.620">
    <property type="entry name" value="q2cbj1_9rhob like domain"/>
    <property type="match status" value="1"/>
</dbReference>
<feature type="repeat" description="TPR" evidence="3">
    <location>
        <begin position="207"/>
        <end position="240"/>
    </location>
</feature>
<dbReference type="SMART" id="SM00028">
    <property type="entry name" value="TPR"/>
    <property type="match status" value="6"/>
</dbReference>
<dbReference type="InterPro" id="IPR012668">
    <property type="entry name" value="CHP02466"/>
</dbReference>
<dbReference type="PANTHER" id="PTHR44858:SF1">
    <property type="entry name" value="UDP-N-ACETYLGLUCOSAMINE--PEPTIDE N-ACETYLGLUCOSAMINYLTRANSFERASE SPINDLY-RELATED"/>
    <property type="match status" value="1"/>
</dbReference>
<evidence type="ECO:0000313" key="5">
    <source>
        <dbReference type="Proteomes" id="UP000321248"/>
    </source>
</evidence>
<dbReference type="SUPFAM" id="SSF48452">
    <property type="entry name" value="TPR-like"/>
    <property type="match status" value="1"/>
</dbReference>
<dbReference type="AlphaFoldDB" id="A0A5C8KNV3"/>
<comment type="caution">
    <text evidence="4">The sequence shown here is derived from an EMBL/GenBank/DDBJ whole genome shotgun (WGS) entry which is preliminary data.</text>
</comment>
<dbReference type="EMBL" id="VRTS01000007">
    <property type="protein sequence ID" value="TXK61062.1"/>
    <property type="molecule type" value="Genomic_DNA"/>
</dbReference>
<protein>
    <submittedName>
        <fullName evidence="4">Tetratricopeptide repeat protein</fullName>
    </submittedName>
</protein>
<dbReference type="InterPro" id="IPR050498">
    <property type="entry name" value="Ycf3"/>
</dbReference>
<keyword evidence="5" id="KW-1185">Reference proteome</keyword>
<name>A0A5C8KNV3_9GAMM</name>
<accession>A0A5C8KNV3</accession>
<dbReference type="GO" id="GO:0009279">
    <property type="term" value="C:cell outer membrane"/>
    <property type="evidence" value="ECO:0007669"/>
    <property type="project" value="TreeGrafter"/>
</dbReference>
<dbReference type="InterPro" id="IPR019734">
    <property type="entry name" value="TPR_rpt"/>
</dbReference>
<evidence type="ECO:0000256" key="3">
    <source>
        <dbReference type="PROSITE-ProRule" id="PRU00339"/>
    </source>
</evidence>
<dbReference type="GO" id="GO:0046813">
    <property type="term" value="P:receptor-mediated virion attachment to host cell"/>
    <property type="evidence" value="ECO:0007669"/>
    <property type="project" value="TreeGrafter"/>
</dbReference>
<sequence>MHTQPLLEQARQARRAGALSAAEACYREYLRHRCEDDEVLQELAGVLFDMQRVGEAEATIEQALALRPDAPDLLFNRAMVRRALDRPELALADLDAVVAAVPWQGAARLHRGVLRSDLGRLQEALEDFEHLQREEPQRLEGHFNAGLALTRLDRHGEAIASLQRARAIAPRSVPVLRGLGNALREGGRAAEGLEVLRECVALDANDAASLGDLGMCQLAAGQPGESVQSFQRALALDPRDQTALAGWYLASNDAGASEQARLLFDPALIGHGQLVPEDPDALRAAVLDHPQLRWEPTGKTTRKGEQTAFLDLSPGSPFAGHGAQVAKAVAQRIQALLDDPTLSAHPWMKGRLSRWRLRMWATVLREGGHQAPHIHPSGWMSGVFYLDDGDADPQAGQGGTIVFGRGPDELALQAPPLEWSHQPATGELLLFPSYFHHHTLPFAGRGVRISLAFDVVPRG</sequence>